<dbReference type="AlphaFoldDB" id="X7F7M6"/>
<feature type="domain" description="Methyltransferase" evidence="1">
    <location>
        <begin position="37"/>
        <end position="127"/>
    </location>
</feature>
<dbReference type="RefSeq" id="WP_043770435.1">
    <property type="nucleotide sequence ID" value="NZ_JAME01000014.1"/>
</dbReference>
<dbReference type="STRING" id="1449351.RISW2_04230"/>
<comment type="caution">
    <text evidence="2">The sequence shown here is derived from an EMBL/GenBank/DDBJ whole genome shotgun (WGS) entry which is preliminary data.</text>
</comment>
<dbReference type="Gene3D" id="3.40.50.150">
    <property type="entry name" value="Vaccinia Virus protein VP39"/>
    <property type="match status" value="1"/>
</dbReference>
<dbReference type="OrthoDB" id="9765084at2"/>
<reference evidence="2 3" key="1">
    <citation type="submission" date="2014-01" db="EMBL/GenBank/DDBJ databases">
        <title>Roseivivax isoporae LMG 25204 Genome Sequencing.</title>
        <authorList>
            <person name="Lai Q."/>
            <person name="Li G."/>
            <person name="Shao Z."/>
        </authorList>
    </citation>
    <scope>NUCLEOTIDE SEQUENCE [LARGE SCALE GENOMIC DNA]</scope>
    <source>
        <strain evidence="2 3">LMG 25204</strain>
    </source>
</reference>
<evidence type="ECO:0000313" key="3">
    <source>
        <dbReference type="Proteomes" id="UP000023430"/>
    </source>
</evidence>
<dbReference type="SUPFAM" id="SSF53335">
    <property type="entry name" value="S-adenosyl-L-methionine-dependent methyltransferases"/>
    <property type="match status" value="1"/>
</dbReference>
<gene>
    <name evidence="2" type="ORF">RISW2_04230</name>
</gene>
<keyword evidence="3" id="KW-1185">Reference proteome</keyword>
<dbReference type="Proteomes" id="UP000023430">
    <property type="component" value="Unassembled WGS sequence"/>
</dbReference>
<dbReference type="InterPro" id="IPR041698">
    <property type="entry name" value="Methyltransf_25"/>
</dbReference>
<dbReference type="Pfam" id="PF13649">
    <property type="entry name" value="Methyltransf_25"/>
    <property type="match status" value="1"/>
</dbReference>
<accession>X7F7M6</accession>
<protein>
    <recommendedName>
        <fullName evidence="1">Methyltransferase domain-containing protein</fullName>
    </recommendedName>
</protein>
<dbReference type="InterPro" id="IPR029063">
    <property type="entry name" value="SAM-dependent_MTases_sf"/>
</dbReference>
<dbReference type="EMBL" id="JAME01000014">
    <property type="protein sequence ID" value="ETX28927.1"/>
    <property type="molecule type" value="Genomic_DNA"/>
</dbReference>
<sequence>MAFAADWLALREPADRAARDAGLLAEAAAAAGPAPVVLDLGSGTGSTRRSFDGLLPDARWRLLDSDPALLDVAAAEGGDRVECIRHDLNDVEALPLDGVSLVTASALLDLVSEDWLERLARVLSARGVPFYAALTYDGVMRWTAPRPGDDAVVAAFNAHMTGDKGFGPALGPGAADAAAGPFRRAGYIVAEAPSPWRLGPDEAALQRAFLEGVATAAREAGRDDATEWNAARQEAIADSRAEIGHRDLFARPPTATT</sequence>
<dbReference type="eggNOG" id="COG2890">
    <property type="taxonomic scope" value="Bacteria"/>
</dbReference>
<name>X7F7M6_9RHOB</name>
<evidence type="ECO:0000313" key="2">
    <source>
        <dbReference type="EMBL" id="ETX28927.1"/>
    </source>
</evidence>
<organism evidence="2 3">
    <name type="scientific">Roseivivax isoporae LMG 25204</name>
    <dbReference type="NCBI Taxonomy" id="1449351"/>
    <lineage>
        <taxon>Bacteria</taxon>
        <taxon>Pseudomonadati</taxon>
        <taxon>Pseudomonadota</taxon>
        <taxon>Alphaproteobacteria</taxon>
        <taxon>Rhodobacterales</taxon>
        <taxon>Roseobacteraceae</taxon>
        <taxon>Roseivivax</taxon>
    </lineage>
</organism>
<dbReference type="PATRIC" id="fig|1449351.3.peg.2197"/>
<proteinExistence type="predicted"/>
<evidence type="ECO:0000259" key="1">
    <source>
        <dbReference type="Pfam" id="PF13649"/>
    </source>
</evidence>